<name>A0ABR4BYK1_9HELO</name>
<dbReference type="PANTHER" id="PTHR38119">
    <property type="entry name" value="BTB DOMAIN-CONTAINING PROTEIN-RELATED"/>
    <property type="match status" value="1"/>
</dbReference>
<reference evidence="2 3" key="1">
    <citation type="journal article" date="2024" name="Commun. Biol.">
        <title>Comparative genomic analysis of thermophilic fungi reveals convergent evolutionary adaptations and gene losses.</title>
        <authorList>
            <person name="Steindorff A.S."/>
            <person name="Aguilar-Pontes M.V."/>
            <person name="Robinson A.J."/>
            <person name="Andreopoulos B."/>
            <person name="LaButti K."/>
            <person name="Kuo A."/>
            <person name="Mondo S."/>
            <person name="Riley R."/>
            <person name="Otillar R."/>
            <person name="Haridas S."/>
            <person name="Lipzen A."/>
            <person name="Grimwood J."/>
            <person name="Schmutz J."/>
            <person name="Clum A."/>
            <person name="Reid I.D."/>
            <person name="Moisan M.C."/>
            <person name="Butler G."/>
            <person name="Nguyen T.T.M."/>
            <person name="Dewar K."/>
            <person name="Conant G."/>
            <person name="Drula E."/>
            <person name="Henrissat B."/>
            <person name="Hansel C."/>
            <person name="Singer S."/>
            <person name="Hutchinson M.I."/>
            <person name="de Vries R.P."/>
            <person name="Natvig D.O."/>
            <person name="Powell A.J."/>
            <person name="Tsang A."/>
            <person name="Grigoriev I.V."/>
        </authorList>
    </citation>
    <scope>NUCLEOTIDE SEQUENCE [LARGE SCALE GENOMIC DNA]</scope>
    <source>
        <strain evidence="2 3">CBS 494.80</strain>
    </source>
</reference>
<accession>A0ABR4BYK1</accession>
<dbReference type="Proteomes" id="UP001595075">
    <property type="component" value="Unassembled WGS sequence"/>
</dbReference>
<sequence>MDYSDEAGAPRARSGMGSTRTTPAPITSSTTPAGGHGKIPASGHGSREKARTPGSSGLNIARSDANIRQPVSGMVGGQKGSGLNQDDRNRLSSFGYSSSIVQDEERGGGRFTVGGQSFAPTYPQDLIVNESGLERYVRTNPQSGANSAPGDLTGMANGRLASHIDNEPYYNGTNRLPPLSSASTFFPPDNATVVPSIYPQFSDADVRITTPSGHIWKLHSVVLSKASPVLAMLLASTPPLSSHRRLKDDKAIKWDIKLVADNRAQDIDPQGLNFMSFHKINVKEKGFYMFANYNGLGEGTGFDKLYDNFFRCIYNMEPTFTQDSHRLGSGSIYDATLLLQAATWLEAVPCVRLIIEANLLRLHQLLWKHIGERPEGWIHVAAQLQSPLIFRESIIHLVGKFHLKNGINEQFLRKKSHGPMTEKIWALIVQKAKELKDKKLLVERVLLEFYPPRMTHKEDDDSVPGRTIYTADIYLWQAITVFRQFIASAFHSNFHHKAKDGGLAFYRTLGAADPSYLRPDTLEKFHQNFDMSIKARGLLVAALDQIKKEARFVVAELLHDRSQLVRGPNDQPRDHLTCTEILDQEMPWVAALPGSGDGESIAGVN</sequence>
<organism evidence="2 3">
    <name type="scientific">Oculimacula yallundae</name>
    <dbReference type="NCBI Taxonomy" id="86028"/>
    <lineage>
        <taxon>Eukaryota</taxon>
        <taxon>Fungi</taxon>
        <taxon>Dikarya</taxon>
        <taxon>Ascomycota</taxon>
        <taxon>Pezizomycotina</taxon>
        <taxon>Leotiomycetes</taxon>
        <taxon>Helotiales</taxon>
        <taxon>Ploettnerulaceae</taxon>
        <taxon>Oculimacula</taxon>
    </lineage>
</organism>
<feature type="compositionally biased region" description="Low complexity" evidence="1">
    <location>
        <begin position="18"/>
        <end position="32"/>
    </location>
</feature>
<protein>
    <recommendedName>
        <fullName evidence="4">BTB domain-containing protein</fullName>
    </recommendedName>
</protein>
<dbReference type="EMBL" id="JAZHXI010000017">
    <property type="protein sequence ID" value="KAL2062417.1"/>
    <property type="molecule type" value="Genomic_DNA"/>
</dbReference>
<keyword evidence="3" id="KW-1185">Reference proteome</keyword>
<comment type="caution">
    <text evidence="2">The sequence shown here is derived from an EMBL/GenBank/DDBJ whole genome shotgun (WGS) entry which is preliminary data.</text>
</comment>
<evidence type="ECO:0000256" key="1">
    <source>
        <dbReference type="SAM" id="MobiDB-lite"/>
    </source>
</evidence>
<gene>
    <name evidence="2" type="ORF">VTL71DRAFT_6683</name>
</gene>
<proteinExistence type="predicted"/>
<evidence type="ECO:0000313" key="2">
    <source>
        <dbReference type="EMBL" id="KAL2062417.1"/>
    </source>
</evidence>
<feature type="region of interest" description="Disordered" evidence="1">
    <location>
        <begin position="1"/>
        <end position="90"/>
    </location>
</feature>
<evidence type="ECO:0008006" key="4">
    <source>
        <dbReference type="Google" id="ProtNLM"/>
    </source>
</evidence>
<dbReference type="PANTHER" id="PTHR38119:SF2">
    <property type="entry name" value="TRANSCRIPTION FACTOR DOMAIN-CONTAINING PROTEIN"/>
    <property type="match status" value="1"/>
</dbReference>
<evidence type="ECO:0000313" key="3">
    <source>
        <dbReference type="Proteomes" id="UP001595075"/>
    </source>
</evidence>